<dbReference type="NCBIfam" id="NF004018">
    <property type="entry name" value="PRK05480.1"/>
    <property type="match status" value="1"/>
</dbReference>
<evidence type="ECO:0000256" key="2">
    <source>
        <dbReference type="ARBA" id="ARBA00012137"/>
    </source>
</evidence>
<proteinExistence type="predicted"/>
<dbReference type="SUPFAM" id="SSF52540">
    <property type="entry name" value="P-loop containing nucleoside triphosphate hydrolases"/>
    <property type="match status" value="1"/>
</dbReference>
<evidence type="ECO:0000259" key="6">
    <source>
        <dbReference type="Pfam" id="PF00485"/>
    </source>
</evidence>
<evidence type="ECO:0000313" key="8">
    <source>
        <dbReference type="Proteomes" id="UP000216852"/>
    </source>
</evidence>
<evidence type="ECO:0000313" key="7">
    <source>
        <dbReference type="EMBL" id="PAE00735.1"/>
    </source>
</evidence>
<dbReference type="EC" id="2.7.1.48" evidence="2"/>
<dbReference type="PANTHER" id="PTHR10285">
    <property type="entry name" value="URIDINE KINASE"/>
    <property type="match status" value="1"/>
</dbReference>
<dbReference type="RefSeq" id="WP_095220257.1">
    <property type="nucleotide sequence ID" value="NZ_NPBJ01000010.1"/>
</dbReference>
<accession>A0ABX4H0T4</accession>
<dbReference type="Gene3D" id="3.40.50.300">
    <property type="entry name" value="P-loop containing nucleotide triphosphate hydrolases"/>
    <property type="match status" value="1"/>
</dbReference>
<evidence type="ECO:0000256" key="4">
    <source>
        <dbReference type="ARBA" id="ARBA00022741"/>
    </source>
</evidence>
<protein>
    <recommendedName>
        <fullName evidence="2">uridine/cytidine kinase</fullName>
        <ecNumber evidence="2">2.7.1.48</ecNumber>
    </recommendedName>
</protein>
<sequence>MKPFILGISGGSCSGKTQLSDSLQMKLGKDNVLIISQDNYYIEPNVSKLHEYNFDTPQALDLRLLYENLKELSEGKSSRIPRYDFVTSTREGYTEVRPTPIIIVEGILLFHDQKIQDLCNLKLYLDADADTRLVRRILRDTSERNRTLDSILLQYERSVKKMHNTFVEPLKDSTDIVINSKSGSLQFFVDMISMYFRQTLNLKNLEGIS</sequence>
<dbReference type="CDD" id="cd02023">
    <property type="entry name" value="UMPK"/>
    <property type="match status" value="1"/>
</dbReference>
<gene>
    <name evidence="7" type="ORF">CHH48_05510</name>
</gene>
<organism evidence="7 8">
    <name type="scientific">Terribacillus saccharophilus</name>
    <dbReference type="NCBI Taxonomy" id="361277"/>
    <lineage>
        <taxon>Bacteria</taxon>
        <taxon>Bacillati</taxon>
        <taxon>Bacillota</taxon>
        <taxon>Bacilli</taxon>
        <taxon>Bacillales</taxon>
        <taxon>Bacillaceae</taxon>
        <taxon>Terribacillus</taxon>
    </lineage>
</organism>
<evidence type="ECO:0000256" key="3">
    <source>
        <dbReference type="ARBA" id="ARBA00022679"/>
    </source>
</evidence>
<dbReference type="InterPro" id="IPR006083">
    <property type="entry name" value="PRK/URK"/>
</dbReference>
<dbReference type="Pfam" id="PF00485">
    <property type="entry name" value="PRK"/>
    <property type="match status" value="1"/>
</dbReference>
<keyword evidence="3" id="KW-0808">Transferase</keyword>
<keyword evidence="8" id="KW-1185">Reference proteome</keyword>
<dbReference type="InterPro" id="IPR027417">
    <property type="entry name" value="P-loop_NTPase"/>
</dbReference>
<dbReference type="EMBL" id="NPBJ01000010">
    <property type="protein sequence ID" value="PAE00735.1"/>
    <property type="molecule type" value="Genomic_DNA"/>
</dbReference>
<evidence type="ECO:0000256" key="1">
    <source>
        <dbReference type="ARBA" id="ARBA00004690"/>
    </source>
</evidence>
<evidence type="ECO:0000256" key="5">
    <source>
        <dbReference type="ARBA" id="ARBA00022777"/>
    </source>
</evidence>
<reference evidence="7 8" key="1">
    <citation type="submission" date="2017-07" db="EMBL/GenBank/DDBJ databases">
        <title>Isolation and whole genome analysis of endospore-forming bacteria from heroin.</title>
        <authorList>
            <person name="Kalinowski J."/>
            <person name="Ahrens B."/>
            <person name="Al-Dilaimi A."/>
            <person name="Winkler A."/>
            <person name="Wibberg D."/>
            <person name="Schleenbecker U."/>
            <person name="Ruckert C."/>
            <person name="Wolfel R."/>
            <person name="Grass G."/>
        </authorList>
    </citation>
    <scope>NUCLEOTIDE SEQUENCE [LARGE SCALE GENOMIC DNA]</scope>
    <source>
        <strain evidence="7 8">7517-1</strain>
    </source>
</reference>
<feature type="domain" description="Phosphoribulokinase/uridine kinase" evidence="6">
    <location>
        <begin position="5"/>
        <end position="180"/>
    </location>
</feature>
<dbReference type="InterPro" id="IPR000764">
    <property type="entry name" value="Uridine_kinase-like"/>
</dbReference>
<keyword evidence="4" id="KW-0547">Nucleotide-binding</keyword>
<dbReference type="PRINTS" id="PR00988">
    <property type="entry name" value="URIDINKINASE"/>
</dbReference>
<dbReference type="GO" id="GO:0016301">
    <property type="term" value="F:kinase activity"/>
    <property type="evidence" value="ECO:0007669"/>
    <property type="project" value="UniProtKB-KW"/>
</dbReference>
<dbReference type="Proteomes" id="UP000216852">
    <property type="component" value="Unassembled WGS sequence"/>
</dbReference>
<name>A0ABX4H0T4_9BACI</name>
<keyword evidence="5 7" id="KW-0418">Kinase</keyword>
<comment type="caution">
    <text evidence="7">The sequence shown here is derived from an EMBL/GenBank/DDBJ whole genome shotgun (WGS) entry which is preliminary data.</text>
</comment>
<comment type="pathway">
    <text evidence="1">Pyrimidine metabolism; UMP biosynthesis via salvage pathway; UMP from uridine: step 1/1.</text>
</comment>